<dbReference type="FunFam" id="3.40.50.1100:FF:000007">
    <property type="entry name" value="L-threonine dehydratase catabolic TdcB"/>
    <property type="match status" value="1"/>
</dbReference>
<dbReference type="Pfam" id="PF00291">
    <property type="entry name" value="PALP"/>
    <property type="match status" value="1"/>
</dbReference>
<protein>
    <recommendedName>
        <fullName evidence="12">L-threonine dehydratase</fullName>
        <ecNumber evidence="12">4.3.1.19</ecNumber>
    </recommendedName>
    <alternativeName>
        <fullName evidence="12">Threonine deaminase</fullName>
    </alternativeName>
</protein>
<dbReference type="Pfam" id="PF00585">
    <property type="entry name" value="Thr_dehydrat_C"/>
    <property type="match status" value="1"/>
</dbReference>
<evidence type="ECO:0000313" key="15">
    <source>
        <dbReference type="Proteomes" id="UP000254893"/>
    </source>
</evidence>
<dbReference type="GO" id="GO:0003941">
    <property type="term" value="F:L-serine ammonia-lyase activity"/>
    <property type="evidence" value="ECO:0007669"/>
    <property type="project" value="TreeGrafter"/>
</dbReference>
<dbReference type="Gene3D" id="3.40.50.1100">
    <property type="match status" value="2"/>
</dbReference>
<dbReference type="NCBIfam" id="TIGR02079">
    <property type="entry name" value="THD1"/>
    <property type="match status" value="1"/>
</dbReference>
<evidence type="ECO:0000256" key="7">
    <source>
        <dbReference type="ARBA" id="ARBA00022624"/>
    </source>
</evidence>
<evidence type="ECO:0000256" key="4">
    <source>
        <dbReference type="ARBA" id="ARBA00010869"/>
    </source>
</evidence>
<dbReference type="InterPro" id="IPR000634">
    <property type="entry name" value="Ser/Thr_deHydtase_PyrdxlP-BS"/>
</dbReference>
<dbReference type="GO" id="GO:0006567">
    <property type="term" value="P:L-threonine catabolic process"/>
    <property type="evidence" value="ECO:0007669"/>
    <property type="project" value="TreeGrafter"/>
</dbReference>
<evidence type="ECO:0000256" key="3">
    <source>
        <dbReference type="ARBA" id="ARBA00004810"/>
    </source>
</evidence>
<keyword evidence="7 12" id="KW-0412">Isoleucine biosynthesis</keyword>
<dbReference type="EMBL" id="UGYW01000001">
    <property type="protein sequence ID" value="SUI96605.1"/>
    <property type="molecule type" value="Genomic_DNA"/>
</dbReference>
<comment type="pathway">
    <text evidence="3 12">Amino-acid biosynthesis; L-isoleucine biosynthesis; 2-oxobutanoate from L-threonine: step 1/1.</text>
</comment>
<comment type="function">
    <text evidence="11 12">Catalyzes the anaerobic formation of alpha-ketobutyrate and ammonia from threonine in a two-step reaction. The first step involved a dehydration of threonine and a production of enamine intermediates (aminocrotonate), which tautomerizes to its imine form (iminobutyrate). Both intermediates are unstable and short-lived. The second step is the nonenzymatic hydrolysis of the enamine/imine intermediates to form 2-ketobutyrate and free ammonia. In the low water environment of the cell, the second step is accelerated by RidA.</text>
</comment>
<comment type="catalytic activity">
    <reaction evidence="1 12">
        <text>L-threonine = 2-oxobutanoate + NH4(+)</text>
        <dbReference type="Rhea" id="RHEA:22108"/>
        <dbReference type="ChEBI" id="CHEBI:16763"/>
        <dbReference type="ChEBI" id="CHEBI:28938"/>
        <dbReference type="ChEBI" id="CHEBI:57926"/>
        <dbReference type="EC" id="4.3.1.19"/>
    </reaction>
</comment>
<dbReference type="RefSeq" id="WP_115168655.1">
    <property type="nucleotide sequence ID" value="NZ_UGYW01000001.1"/>
</dbReference>
<dbReference type="PROSITE" id="PS51672">
    <property type="entry name" value="ACT_LIKE"/>
    <property type="match status" value="1"/>
</dbReference>
<dbReference type="Proteomes" id="UP000254893">
    <property type="component" value="Unassembled WGS sequence"/>
</dbReference>
<dbReference type="GO" id="GO:0030170">
    <property type="term" value="F:pyridoxal phosphate binding"/>
    <property type="evidence" value="ECO:0007669"/>
    <property type="project" value="InterPro"/>
</dbReference>
<evidence type="ECO:0000256" key="5">
    <source>
        <dbReference type="ARBA" id="ARBA00011881"/>
    </source>
</evidence>
<dbReference type="PROSITE" id="PS00165">
    <property type="entry name" value="DEHYDRATASE_SER_THR"/>
    <property type="match status" value="1"/>
</dbReference>
<keyword evidence="8 12" id="KW-0663">Pyridoxal phosphate</keyword>
<evidence type="ECO:0000313" key="14">
    <source>
        <dbReference type="EMBL" id="SUI96605.1"/>
    </source>
</evidence>
<proteinExistence type="inferred from homology"/>
<keyword evidence="6 12" id="KW-0028">Amino-acid biosynthesis</keyword>
<dbReference type="NCBIfam" id="NF006390">
    <property type="entry name" value="PRK08639.1"/>
    <property type="match status" value="1"/>
</dbReference>
<keyword evidence="9 12" id="KW-0456">Lyase</keyword>
<dbReference type="FunFam" id="3.40.50.1100:FF:000005">
    <property type="entry name" value="Threonine dehydratase catabolic"/>
    <property type="match status" value="1"/>
</dbReference>
<evidence type="ECO:0000256" key="9">
    <source>
        <dbReference type="ARBA" id="ARBA00023239"/>
    </source>
</evidence>
<evidence type="ECO:0000256" key="11">
    <source>
        <dbReference type="ARBA" id="ARBA00025527"/>
    </source>
</evidence>
<organism evidence="14 15">
    <name type="scientific">Sphingobacterium spiritivorum</name>
    <name type="common">Flavobacterium spiritivorum</name>
    <dbReference type="NCBI Taxonomy" id="258"/>
    <lineage>
        <taxon>Bacteria</taxon>
        <taxon>Pseudomonadati</taxon>
        <taxon>Bacteroidota</taxon>
        <taxon>Sphingobacteriia</taxon>
        <taxon>Sphingobacteriales</taxon>
        <taxon>Sphingobacteriaceae</taxon>
        <taxon>Sphingobacterium</taxon>
    </lineage>
</organism>
<dbReference type="InterPro" id="IPR045865">
    <property type="entry name" value="ACT-like_dom_sf"/>
</dbReference>
<comment type="similarity">
    <text evidence="4 12">Belongs to the serine/threonine dehydratase family.</text>
</comment>
<dbReference type="GO" id="GO:0009097">
    <property type="term" value="P:isoleucine biosynthetic process"/>
    <property type="evidence" value="ECO:0007669"/>
    <property type="project" value="UniProtKB-UniRule"/>
</dbReference>
<evidence type="ECO:0000256" key="8">
    <source>
        <dbReference type="ARBA" id="ARBA00022898"/>
    </source>
</evidence>
<comment type="subunit">
    <text evidence="5 12">Homotetramer.</text>
</comment>
<dbReference type="InterPro" id="IPR001926">
    <property type="entry name" value="TrpB-like_PALP"/>
</dbReference>
<sequence length="439" mass="48989">MHNGNNFTALNPDFYFSLFPYKMSFDLSTLNINSEQTLEQIKDVVNRTPLQYNQHLSEKYQAEVYLKREDLQIVRSYKLRGAYNKIVNLSEDERNRGVVCASAGNHAQGVAFSCRKLNIKGVIFMPGPTPKQKISQTEMWGNGNVEIVLTGDTFDDCQKSALTYAEEHGMTFIPPFDDLKVIEGQGTVAVEVLQDLPDLDVVFIPIGGGGLAAGVSHYLKGKNNAIKCFGVEPEGAPSMQAALSAGEPVELGQINKFVDGAAVKKIGATTFEIARQLLDHTRSIPEGKICTCILELYNKDAIVVEPAGALSVAALEFHKEEIKGKKVVCIISGGNNDIDRMSEIKELSLLYEGYKHYFIVRFPQRPGALKLFVSEVLGPKDDITRFEFIKKTERERGPALVGIELNKPEDYQSLIDRMKEYKFDVIEVNKDQTLFEYLV</sequence>
<dbReference type="PANTHER" id="PTHR48078:SF11">
    <property type="entry name" value="THREONINE DEHYDRATASE, MITOCHONDRIAL"/>
    <property type="match status" value="1"/>
</dbReference>
<evidence type="ECO:0000259" key="13">
    <source>
        <dbReference type="PROSITE" id="PS51672"/>
    </source>
</evidence>
<name>A0A380B862_SPHSI</name>
<dbReference type="SUPFAM" id="SSF55021">
    <property type="entry name" value="ACT-like"/>
    <property type="match status" value="1"/>
</dbReference>
<evidence type="ECO:0000256" key="12">
    <source>
        <dbReference type="RuleBase" id="RU362012"/>
    </source>
</evidence>
<evidence type="ECO:0000256" key="2">
    <source>
        <dbReference type="ARBA" id="ARBA00001933"/>
    </source>
</evidence>
<evidence type="ECO:0000256" key="6">
    <source>
        <dbReference type="ARBA" id="ARBA00022605"/>
    </source>
</evidence>
<dbReference type="GO" id="GO:0006565">
    <property type="term" value="P:L-serine catabolic process"/>
    <property type="evidence" value="ECO:0007669"/>
    <property type="project" value="TreeGrafter"/>
</dbReference>
<keyword evidence="10 12" id="KW-0100">Branched-chain amino acid biosynthesis</keyword>
<dbReference type="UniPathway" id="UPA00047">
    <property type="reaction ID" value="UER00054"/>
</dbReference>
<dbReference type="SUPFAM" id="SSF53686">
    <property type="entry name" value="Tryptophan synthase beta subunit-like PLP-dependent enzymes"/>
    <property type="match status" value="1"/>
</dbReference>
<reference evidence="14 15" key="1">
    <citation type="submission" date="2018-06" db="EMBL/GenBank/DDBJ databases">
        <authorList>
            <consortium name="Pathogen Informatics"/>
            <person name="Doyle S."/>
        </authorList>
    </citation>
    <scope>NUCLEOTIDE SEQUENCE [LARGE SCALE GENOMIC DNA]</scope>
    <source>
        <strain evidence="14 15">NCTC11388</strain>
    </source>
</reference>
<dbReference type="InterPro" id="IPR050147">
    <property type="entry name" value="Ser/Thr_Dehydratase"/>
</dbReference>
<dbReference type="CDD" id="cd01562">
    <property type="entry name" value="Thr-dehyd"/>
    <property type="match status" value="1"/>
</dbReference>
<dbReference type="InterPro" id="IPR011820">
    <property type="entry name" value="IlvA"/>
</dbReference>
<comment type="cofactor">
    <cofactor evidence="2 12">
        <name>pyridoxal 5'-phosphate</name>
        <dbReference type="ChEBI" id="CHEBI:597326"/>
    </cofactor>
</comment>
<dbReference type="EC" id="4.3.1.19" evidence="12"/>
<dbReference type="InterPro" id="IPR001721">
    <property type="entry name" value="TD_ACT-like"/>
</dbReference>
<gene>
    <name evidence="12 14" type="primary">ilvA</name>
    <name evidence="14" type="ORF">NCTC11388_00048</name>
</gene>
<dbReference type="PANTHER" id="PTHR48078">
    <property type="entry name" value="THREONINE DEHYDRATASE, MITOCHONDRIAL-RELATED"/>
    <property type="match status" value="1"/>
</dbReference>
<evidence type="ECO:0000256" key="1">
    <source>
        <dbReference type="ARBA" id="ARBA00001274"/>
    </source>
</evidence>
<feature type="domain" description="ACT-like" evidence="13">
    <location>
        <begin position="356"/>
        <end position="430"/>
    </location>
</feature>
<dbReference type="GO" id="GO:0004794">
    <property type="term" value="F:threonine deaminase activity"/>
    <property type="evidence" value="ECO:0007669"/>
    <property type="project" value="UniProtKB-UniRule"/>
</dbReference>
<dbReference type="AlphaFoldDB" id="A0A380B862"/>
<accession>A0A380B862</accession>
<dbReference type="InterPro" id="IPR036052">
    <property type="entry name" value="TrpB-like_PALP_sf"/>
</dbReference>
<evidence type="ECO:0000256" key="10">
    <source>
        <dbReference type="ARBA" id="ARBA00023304"/>
    </source>
</evidence>